<dbReference type="Gene3D" id="3.30.1200.10">
    <property type="entry name" value="YggU-like"/>
    <property type="match status" value="1"/>
</dbReference>
<dbReference type="NCBIfam" id="TIGR00251">
    <property type="entry name" value="DUF167 family protein"/>
    <property type="match status" value="1"/>
</dbReference>
<comment type="similarity">
    <text evidence="1">Belongs to the UPF0235 family.</text>
</comment>
<comment type="caution">
    <text evidence="3">The sequence shown here is derived from an EMBL/GenBank/DDBJ whole genome shotgun (WGS) entry which is preliminary data.</text>
</comment>
<dbReference type="AlphaFoldDB" id="A0A423WA14"/>
<evidence type="ECO:0000256" key="1">
    <source>
        <dbReference type="ARBA" id="ARBA00010364"/>
    </source>
</evidence>
<gene>
    <name evidence="3" type="ORF">VSDG_03506</name>
</gene>
<evidence type="ECO:0000313" key="4">
    <source>
        <dbReference type="Proteomes" id="UP000284375"/>
    </source>
</evidence>
<dbReference type="GO" id="GO:0005737">
    <property type="term" value="C:cytoplasm"/>
    <property type="evidence" value="ECO:0007669"/>
    <property type="project" value="TreeGrafter"/>
</dbReference>
<dbReference type="SUPFAM" id="SSF54695">
    <property type="entry name" value="POZ domain"/>
    <property type="match status" value="1"/>
</dbReference>
<dbReference type="InterPro" id="IPR036591">
    <property type="entry name" value="YggU-like_sf"/>
</dbReference>
<accession>A0A423WA14</accession>
<organism evidence="3 4">
    <name type="scientific">Cytospora chrysosperma</name>
    <name type="common">Cytospora canker fungus</name>
    <name type="synonym">Sphaeria chrysosperma</name>
    <dbReference type="NCBI Taxonomy" id="252740"/>
    <lineage>
        <taxon>Eukaryota</taxon>
        <taxon>Fungi</taxon>
        <taxon>Dikarya</taxon>
        <taxon>Ascomycota</taxon>
        <taxon>Pezizomycotina</taxon>
        <taxon>Sordariomycetes</taxon>
        <taxon>Sordariomycetidae</taxon>
        <taxon>Diaporthales</taxon>
        <taxon>Cytosporaceae</taxon>
        <taxon>Cytospora</taxon>
    </lineage>
</organism>
<dbReference type="Gene3D" id="3.30.710.10">
    <property type="entry name" value="Potassium Channel Kv1.1, Chain A"/>
    <property type="match status" value="1"/>
</dbReference>
<dbReference type="PROSITE" id="PS50097">
    <property type="entry name" value="BTB"/>
    <property type="match status" value="1"/>
</dbReference>
<feature type="domain" description="BTB" evidence="2">
    <location>
        <begin position="128"/>
        <end position="185"/>
    </location>
</feature>
<dbReference type="HAMAP" id="MF_00634">
    <property type="entry name" value="UPF0235"/>
    <property type="match status" value="1"/>
</dbReference>
<dbReference type="Proteomes" id="UP000284375">
    <property type="component" value="Unassembled WGS sequence"/>
</dbReference>
<dbReference type="SMART" id="SM01152">
    <property type="entry name" value="DUF167"/>
    <property type="match status" value="1"/>
</dbReference>
<dbReference type="PANTHER" id="PTHR13420:SF7">
    <property type="entry name" value="UPF0235 PROTEIN C15ORF40"/>
    <property type="match status" value="1"/>
</dbReference>
<keyword evidence="4" id="KW-1185">Reference proteome</keyword>
<protein>
    <recommendedName>
        <fullName evidence="2">BTB domain-containing protein</fullName>
    </recommendedName>
</protein>
<dbReference type="InterPro" id="IPR000210">
    <property type="entry name" value="BTB/POZ_dom"/>
</dbReference>
<dbReference type="STRING" id="252740.A0A423WA14"/>
<dbReference type="Pfam" id="PF00651">
    <property type="entry name" value="BTB"/>
    <property type="match status" value="1"/>
</dbReference>
<dbReference type="EMBL" id="LJZO01000009">
    <property type="protein sequence ID" value="ROW00187.1"/>
    <property type="molecule type" value="Genomic_DNA"/>
</dbReference>
<name>A0A423WA14_CYTCH</name>
<evidence type="ECO:0000313" key="3">
    <source>
        <dbReference type="EMBL" id="ROW00187.1"/>
    </source>
</evidence>
<dbReference type="PANTHER" id="PTHR13420">
    <property type="entry name" value="UPF0235 PROTEIN C15ORF40"/>
    <property type="match status" value="1"/>
</dbReference>
<dbReference type="SUPFAM" id="SSF69786">
    <property type="entry name" value="YggU-like"/>
    <property type="match status" value="1"/>
</dbReference>
<dbReference type="OrthoDB" id="244097at2759"/>
<dbReference type="InterPro" id="IPR011333">
    <property type="entry name" value="SKP1/BTB/POZ_sf"/>
</dbReference>
<reference evidence="3 4" key="1">
    <citation type="submission" date="2015-09" db="EMBL/GenBank/DDBJ databases">
        <title>Host preference determinants of Valsa canker pathogens revealed by comparative genomics.</title>
        <authorList>
            <person name="Yin Z."/>
            <person name="Huang L."/>
        </authorList>
    </citation>
    <scope>NUCLEOTIDE SEQUENCE [LARGE SCALE GENOMIC DNA]</scope>
    <source>
        <strain evidence="3 4">YSFL</strain>
    </source>
</reference>
<sequence length="185" mass="20233">MATHRFIQYAVGSKKKPAMVYLRCHVKPGASKVREGITALTDDTIELCVSAAAREGEANKAVVAVLSEALDVAKSDLQITRGTKSRDKVVALVGKSVQDGEAECLSRLLKRLATMTGFRRFYGNESLSNVVLVFSGRQMLAHRAIPLAQNNYFSKLFEVSFAEVSAPEVELHEDDPDDLAGSFDR</sequence>
<dbReference type="Pfam" id="PF02594">
    <property type="entry name" value="DUF167"/>
    <property type="match status" value="1"/>
</dbReference>
<dbReference type="InterPro" id="IPR003746">
    <property type="entry name" value="DUF167"/>
</dbReference>
<evidence type="ECO:0000259" key="2">
    <source>
        <dbReference type="PROSITE" id="PS50097"/>
    </source>
</evidence>
<proteinExistence type="inferred from homology"/>